<name>A0A5N3P692_9HYPH</name>
<accession>A0A5N3P692</accession>
<comment type="caution">
    <text evidence="6">The sequence shown here is derived from an EMBL/GenBank/DDBJ whole genome shotgun (WGS) entry which is preliminary data.</text>
</comment>
<evidence type="ECO:0000313" key="6">
    <source>
        <dbReference type="EMBL" id="KAB0265242.1"/>
    </source>
</evidence>
<dbReference type="PROSITE" id="PS50977">
    <property type="entry name" value="HTH_TETR_2"/>
    <property type="match status" value="1"/>
</dbReference>
<dbReference type="PANTHER" id="PTHR30055">
    <property type="entry name" value="HTH-TYPE TRANSCRIPTIONAL REGULATOR RUTR"/>
    <property type="match status" value="1"/>
</dbReference>
<dbReference type="InterPro" id="IPR009057">
    <property type="entry name" value="Homeodomain-like_sf"/>
</dbReference>
<keyword evidence="1" id="KW-0805">Transcription regulation</keyword>
<evidence type="ECO:0000256" key="3">
    <source>
        <dbReference type="ARBA" id="ARBA00023163"/>
    </source>
</evidence>
<evidence type="ECO:0000259" key="5">
    <source>
        <dbReference type="PROSITE" id="PS50977"/>
    </source>
</evidence>
<proteinExistence type="predicted"/>
<dbReference type="SUPFAM" id="SSF46689">
    <property type="entry name" value="Homeodomain-like"/>
    <property type="match status" value="1"/>
</dbReference>
<dbReference type="EMBL" id="VCMV01000039">
    <property type="protein sequence ID" value="KAB0265242.1"/>
    <property type="molecule type" value="Genomic_DNA"/>
</dbReference>
<organism evidence="6 7">
    <name type="scientific">Microvirga brassicacearum</name>
    <dbReference type="NCBI Taxonomy" id="2580413"/>
    <lineage>
        <taxon>Bacteria</taxon>
        <taxon>Pseudomonadati</taxon>
        <taxon>Pseudomonadota</taxon>
        <taxon>Alphaproteobacteria</taxon>
        <taxon>Hyphomicrobiales</taxon>
        <taxon>Methylobacteriaceae</taxon>
        <taxon>Microvirga</taxon>
    </lineage>
</organism>
<dbReference type="Gene3D" id="1.10.357.10">
    <property type="entry name" value="Tetracycline Repressor, domain 2"/>
    <property type="match status" value="1"/>
</dbReference>
<evidence type="ECO:0000256" key="4">
    <source>
        <dbReference type="PROSITE-ProRule" id="PRU00335"/>
    </source>
</evidence>
<reference evidence="6 7" key="1">
    <citation type="journal article" date="2019" name="Microorganisms">
        <title>Genome Insights into the Novel Species Microvirga brassicacearum, a Rapeseed Endophyte with Biotechnological Potential.</title>
        <authorList>
            <person name="Jimenez-Gomez A."/>
            <person name="Saati-Santamaria Z."/>
            <person name="Igual J.M."/>
            <person name="Rivas R."/>
            <person name="Mateos P.F."/>
            <person name="Garcia-Fraile P."/>
        </authorList>
    </citation>
    <scope>NUCLEOTIDE SEQUENCE [LARGE SCALE GENOMIC DNA]</scope>
    <source>
        <strain evidence="6 7">CDVBN77</strain>
    </source>
</reference>
<evidence type="ECO:0000256" key="2">
    <source>
        <dbReference type="ARBA" id="ARBA00023125"/>
    </source>
</evidence>
<dbReference type="Pfam" id="PF00440">
    <property type="entry name" value="TetR_N"/>
    <property type="match status" value="1"/>
</dbReference>
<dbReference type="PANTHER" id="PTHR30055:SF234">
    <property type="entry name" value="HTH-TYPE TRANSCRIPTIONAL REGULATOR BETI"/>
    <property type="match status" value="1"/>
</dbReference>
<protein>
    <submittedName>
        <fullName evidence="6">TetR/AcrR family transcriptional regulator</fullName>
    </submittedName>
</protein>
<evidence type="ECO:0000313" key="7">
    <source>
        <dbReference type="Proteomes" id="UP000325684"/>
    </source>
</evidence>
<dbReference type="PRINTS" id="PR00455">
    <property type="entry name" value="HTHTETR"/>
</dbReference>
<feature type="domain" description="HTH tetR-type" evidence="5">
    <location>
        <begin position="14"/>
        <end position="74"/>
    </location>
</feature>
<dbReference type="GO" id="GO:0003700">
    <property type="term" value="F:DNA-binding transcription factor activity"/>
    <property type="evidence" value="ECO:0007669"/>
    <property type="project" value="TreeGrafter"/>
</dbReference>
<dbReference type="InterPro" id="IPR050109">
    <property type="entry name" value="HTH-type_TetR-like_transc_reg"/>
</dbReference>
<dbReference type="InterPro" id="IPR001647">
    <property type="entry name" value="HTH_TetR"/>
</dbReference>
<gene>
    <name evidence="6" type="ORF">FEZ63_19595</name>
</gene>
<keyword evidence="7" id="KW-1185">Reference proteome</keyword>
<evidence type="ECO:0000256" key="1">
    <source>
        <dbReference type="ARBA" id="ARBA00023015"/>
    </source>
</evidence>
<keyword evidence="2 4" id="KW-0238">DNA-binding</keyword>
<dbReference type="OrthoDB" id="7185252at2"/>
<sequence length="236" mass="26074">MEIAVAGLRGLNKQLRIEQVLNAASELFATQGYEATHIEDIARAARVSPGTIYNYFLTKANILTALAVRHARQSLPARRALIRNPPDDPLAAVQAFEKLLADQALNTLGRECWRVIFAAPYSQPASRLHRAGIVFNRLILRHYVQMLAGFQDRGAIDAKVEIKELADLFTAIGTHHFGQFISSNAMTVEELKSAIEKHVSLIFSGLLSQSQKPARRNGTRAAVISLPRGVASKRKR</sequence>
<keyword evidence="3" id="KW-0804">Transcription</keyword>
<dbReference type="Proteomes" id="UP000325684">
    <property type="component" value="Unassembled WGS sequence"/>
</dbReference>
<dbReference type="GO" id="GO:0000976">
    <property type="term" value="F:transcription cis-regulatory region binding"/>
    <property type="evidence" value="ECO:0007669"/>
    <property type="project" value="TreeGrafter"/>
</dbReference>
<dbReference type="AlphaFoldDB" id="A0A5N3P692"/>
<feature type="DNA-binding region" description="H-T-H motif" evidence="4">
    <location>
        <begin position="37"/>
        <end position="56"/>
    </location>
</feature>